<proteinExistence type="inferred from homology"/>
<evidence type="ECO:0000313" key="16">
    <source>
        <dbReference type="EMBL" id="ALX04734.1"/>
    </source>
</evidence>
<dbReference type="SUPFAM" id="SSF63737">
    <property type="entry name" value="Leukotriene A4 hydrolase N-terminal domain"/>
    <property type="match status" value="1"/>
</dbReference>
<reference evidence="16 17" key="1">
    <citation type="journal article" date="1991" name="Int. J. Syst. Bacteriol.">
        <title>Description of the erythromycin-producing bacterium Arthrobacter sp. strain NRRL B-3381 as Aeromicrobium erythreum gen. nov., sp. nov.</title>
        <authorList>
            <person name="Miller E.S."/>
            <person name="Woese C.R."/>
            <person name="Brenner S."/>
        </authorList>
    </citation>
    <scope>NUCLEOTIDE SEQUENCE [LARGE SCALE GENOMIC DNA]</scope>
    <source>
        <strain evidence="16 17">AR18</strain>
    </source>
</reference>
<dbReference type="GO" id="GO:0043171">
    <property type="term" value="P:peptide catabolic process"/>
    <property type="evidence" value="ECO:0007669"/>
    <property type="project" value="TreeGrafter"/>
</dbReference>
<evidence type="ECO:0000256" key="9">
    <source>
        <dbReference type="ARBA" id="ARBA00022801"/>
    </source>
</evidence>
<dbReference type="Gene3D" id="1.10.390.10">
    <property type="entry name" value="Neutral Protease Domain 2"/>
    <property type="match status" value="1"/>
</dbReference>
<evidence type="ECO:0000256" key="5">
    <source>
        <dbReference type="ARBA" id="ARBA00015611"/>
    </source>
</evidence>
<dbReference type="InterPro" id="IPR014782">
    <property type="entry name" value="Peptidase_M1_dom"/>
</dbReference>
<evidence type="ECO:0000256" key="13">
    <source>
        <dbReference type="ARBA" id="ARBA00031533"/>
    </source>
</evidence>
<dbReference type="GO" id="GO:0042277">
    <property type="term" value="F:peptide binding"/>
    <property type="evidence" value="ECO:0007669"/>
    <property type="project" value="TreeGrafter"/>
</dbReference>
<dbReference type="InterPro" id="IPR042097">
    <property type="entry name" value="Aminopeptidase_N-like_N_sf"/>
</dbReference>
<evidence type="ECO:0000256" key="6">
    <source>
        <dbReference type="ARBA" id="ARBA00022438"/>
    </source>
</evidence>
<dbReference type="CDD" id="cd09603">
    <property type="entry name" value="M1_APN_like"/>
    <property type="match status" value="1"/>
</dbReference>
<dbReference type="PATRIC" id="fig|2041.4.peg.1785"/>
<keyword evidence="6" id="KW-0031">Aminopeptidase</keyword>
<evidence type="ECO:0000256" key="4">
    <source>
        <dbReference type="ARBA" id="ARBA00012564"/>
    </source>
</evidence>
<evidence type="ECO:0000256" key="11">
    <source>
        <dbReference type="ARBA" id="ARBA00023049"/>
    </source>
</evidence>
<keyword evidence="9" id="KW-0378">Hydrolase</keyword>
<evidence type="ECO:0000313" key="17">
    <source>
        <dbReference type="Proteomes" id="UP000067689"/>
    </source>
</evidence>
<feature type="domain" description="Aminopeptidase N-like N-terminal" evidence="15">
    <location>
        <begin position="32"/>
        <end position="201"/>
    </location>
</feature>
<evidence type="ECO:0000256" key="7">
    <source>
        <dbReference type="ARBA" id="ARBA00022670"/>
    </source>
</evidence>
<dbReference type="EMBL" id="CP011502">
    <property type="protein sequence ID" value="ALX04734.1"/>
    <property type="molecule type" value="Genomic_DNA"/>
</dbReference>
<name>A0A0U4CAB9_9ACTN</name>
<dbReference type="InterPro" id="IPR001930">
    <property type="entry name" value="Peptidase_M1"/>
</dbReference>
<dbReference type="OrthoDB" id="3885507at2"/>
<dbReference type="InterPro" id="IPR027268">
    <property type="entry name" value="Peptidase_M4/M1_CTD_sf"/>
</dbReference>
<dbReference type="Gene3D" id="2.60.40.1730">
    <property type="entry name" value="tricorn interacting facor f3 domain"/>
    <property type="match status" value="1"/>
</dbReference>
<dbReference type="PRINTS" id="PR00756">
    <property type="entry name" value="ALADIPTASE"/>
</dbReference>
<keyword evidence="8" id="KW-0479">Metal-binding</keyword>
<dbReference type="GO" id="GO:0005737">
    <property type="term" value="C:cytoplasm"/>
    <property type="evidence" value="ECO:0007669"/>
    <property type="project" value="TreeGrafter"/>
</dbReference>
<comment type="cofactor">
    <cofactor evidence="2">
        <name>Zn(2+)</name>
        <dbReference type="ChEBI" id="CHEBI:29105"/>
    </cofactor>
</comment>
<dbReference type="STRING" id="2041.AERYTH_08515"/>
<dbReference type="Pfam" id="PF17900">
    <property type="entry name" value="Peptidase_M1_N"/>
    <property type="match status" value="1"/>
</dbReference>
<dbReference type="GO" id="GO:0005615">
    <property type="term" value="C:extracellular space"/>
    <property type="evidence" value="ECO:0007669"/>
    <property type="project" value="TreeGrafter"/>
</dbReference>
<dbReference type="GO" id="GO:0070006">
    <property type="term" value="F:metalloaminopeptidase activity"/>
    <property type="evidence" value="ECO:0007669"/>
    <property type="project" value="TreeGrafter"/>
</dbReference>
<organism evidence="16 17">
    <name type="scientific">Aeromicrobium erythreum</name>
    <dbReference type="NCBI Taxonomy" id="2041"/>
    <lineage>
        <taxon>Bacteria</taxon>
        <taxon>Bacillati</taxon>
        <taxon>Actinomycetota</taxon>
        <taxon>Actinomycetes</taxon>
        <taxon>Propionibacteriales</taxon>
        <taxon>Nocardioidaceae</taxon>
        <taxon>Aeromicrobium</taxon>
    </lineage>
</organism>
<dbReference type="AlphaFoldDB" id="A0A0U4CAB9"/>
<dbReference type="GO" id="GO:0006508">
    <property type="term" value="P:proteolysis"/>
    <property type="evidence" value="ECO:0007669"/>
    <property type="project" value="UniProtKB-KW"/>
</dbReference>
<evidence type="ECO:0000256" key="2">
    <source>
        <dbReference type="ARBA" id="ARBA00001947"/>
    </source>
</evidence>
<dbReference type="GO" id="GO:0016020">
    <property type="term" value="C:membrane"/>
    <property type="evidence" value="ECO:0007669"/>
    <property type="project" value="TreeGrafter"/>
</dbReference>
<comment type="catalytic activity">
    <reaction evidence="1">
        <text>Release of an N-terminal amino acid, Xaa-|-Yaa- from a peptide, amide or arylamide. Xaa is preferably Ala, but may be most amino acids including Pro (slow action). When a terminal hydrophobic residue is followed by a prolyl residue, the two may be released as an intact Xaa-Pro dipeptide.</text>
        <dbReference type="EC" id="3.4.11.2"/>
    </reaction>
</comment>
<evidence type="ECO:0000259" key="15">
    <source>
        <dbReference type="Pfam" id="PF17900"/>
    </source>
</evidence>
<keyword evidence="11" id="KW-0482">Metalloprotease</keyword>
<dbReference type="Proteomes" id="UP000067689">
    <property type="component" value="Chromosome"/>
</dbReference>
<dbReference type="InterPro" id="IPR045357">
    <property type="entry name" value="Aminopeptidase_N-like_N"/>
</dbReference>
<dbReference type="SUPFAM" id="SSF55486">
    <property type="entry name" value="Metalloproteases ('zincins'), catalytic domain"/>
    <property type="match status" value="1"/>
</dbReference>
<evidence type="ECO:0000256" key="1">
    <source>
        <dbReference type="ARBA" id="ARBA00000098"/>
    </source>
</evidence>
<feature type="domain" description="Peptidase M1 membrane alanine aminopeptidase" evidence="14">
    <location>
        <begin position="243"/>
        <end position="431"/>
    </location>
</feature>
<evidence type="ECO:0000256" key="8">
    <source>
        <dbReference type="ARBA" id="ARBA00022723"/>
    </source>
</evidence>
<dbReference type="InterPro" id="IPR050344">
    <property type="entry name" value="Peptidase_M1_aminopeptidases"/>
</dbReference>
<dbReference type="KEGG" id="aer:AERYTH_08515"/>
<comment type="similarity">
    <text evidence="3">Belongs to the peptidase M1 family.</text>
</comment>
<dbReference type="Pfam" id="PF01433">
    <property type="entry name" value="Peptidase_M1"/>
    <property type="match status" value="1"/>
</dbReference>
<evidence type="ECO:0000256" key="10">
    <source>
        <dbReference type="ARBA" id="ARBA00022833"/>
    </source>
</evidence>
<evidence type="ECO:0000259" key="14">
    <source>
        <dbReference type="Pfam" id="PF01433"/>
    </source>
</evidence>
<keyword evidence="17" id="KW-1185">Reference proteome</keyword>
<evidence type="ECO:0000256" key="3">
    <source>
        <dbReference type="ARBA" id="ARBA00010136"/>
    </source>
</evidence>
<sequence length="441" mass="49335">MDRRDGARVSRAASVDERYVPHHGDPSYTVTRYDLVVDYVPESNRLTGTATLGVRALEPLRKVRLDLNDLRVQKLLVDGARAKYRQQRASVSVELGRELAEGEEAEIMVAYGGRPHPMRGPDGDAGWEELEEGAIVASQPHGAPSWFPCNDLPSAKAPFRLELSVPQAFTVVGNGVPGERRRTAGRVVQVFDQPEPMATYLATVHVGDFVEEQQATSPVPVGFVAPGSLREQAQDALADQPAMVAFFDRVFGPYPFQRYLAVVTPDDLEIPLEAQGLSIFGPNLLHDGWDAQRLIAHELAHQWFGNSVTLRHWNDIWLHEGFACYAEWLWSEESGRESADERARHHHAKLQAKDQDLLLADPGPDLMFDDRVYKRGALTLHALRRRVGDDAFFTVLRTWTDRFRHANADTADLERVVADVAGEQTDLFDQWVRATAVPDLP</sequence>
<dbReference type="GO" id="GO:0016285">
    <property type="term" value="F:alanyl aminopeptidase activity"/>
    <property type="evidence" value="ECO:0007669"/>
    <property type="project" value="UniProtKB-EC"/>
</dbReference>
<dbReference type="PANTHER" id="PTHR11533">
    <property type="entry name" value="PROTEASE M1 ZINC METALLOPROTEASE"/>
    <property type="match status" value="1"/>
</dbReference>
<dbReference type="EC" id="3.4.11.2" evidence="4"/>
<gene>
    <name evidence="16" type="ORF">AERYTH_08515</name>
</gene>
<dbReference type="RefSeq" id="WP_067857242.1">
    <property type="nucleotide sequence ID" value="NZ_CP011502.1"/>
</dbReference>
<dbReference type="PANTHER" id="PTHR11533:SF174">
    <property type="entry name" value="PUROMYCIN-SENSITIVE AMINOPEPTIDASE-RELATED"/>
    <property type="match status" value="1"/>
</dbReference>
<dbReference type="GO" id="GO:0008270">
    <property type="term" value="F:zinc ion binding"/>
    <property type="evidence" value="ECO:0007669"/>
    <property type="project" value="InterPro"/>
</dbReference>
<keyword evidence="10" id="KW-0862">Zinc</keyword>
<keyword evidence="7" id="KW-0645">Protease</keyword>
<protein>
    <recommendedName>
        <fullName evidence="5">Aminopeptidase N</fullName>
        <ecNumber evidence="4">3.4.11.2</ecNumber>
    </recommendedName>
    <alternativeName>
        <fullName evidence="12">Alanine aminopeptidase</fullName>
    </alternativeName>
    <alternativeName>
        <fullName evidence="13">Lysyl aminopeptidase</fullName>
    </alternativeName>
</protein>
<evidence type="ECO:0000256" key="12">
    <source>
        <dbReference type="ARBA" id="ARBA00029811"/>
    </source>
</evidence>
<accession>A0A0U4CAB9</accession>